<keyword evidence="3" id="KW-1185">Reference proteome</keyword>
<dbReference type="Proteomes" id="UP001302349">
    <property type="component" value="Chromosome"/>
</dbReference>
<evidence type="ECO:0000313" key="2">
    <source>
        <dbReference type="EMBL" id="WOK06360.1"/>
    </source>
</evidence>
<dbReference type="EMBL" id="CP136051">
    <property type="protein sequence ID" value="WOK06360.1"/>
    <property type="molecule type" value="Genomic_DNA"/>
</dbReference>
<dbReference type="InterPro" id="IPR025665">
    <property type="entry name" value="Beta-barrel_OMP_2"/>
</dbReference>
<evidence type="ECO:0000259" key="1">
    <source>
        <dbReference type="Pfam" id="PF13568"/>
    </source>
</evidence>
<organism evidence="2 3">
    <name type="scientific">Imperialibacter roseus</name>
    <dbReference type="NCBI Taxonomy" id="1324217"/>
    <lineage>
        <taxon>Bacteria</taxon>
        <taxon>Pseudomonadati</taxon>
        <taxon>Bacteroidota</taxon>
        <taxon>Cytophagia</taxon>
        <taxon>Cytophagales</taxon>
        <taxon>Flammeovirgaceae</taxon>
        <taxon>Imperialibacter</taxon>
    </lineage>
</organism>
<feature type="domain" description="Outer membrane protein beta-barrel" evidence="1">
    <location>
        <begin position="21"/>
        <end position="187"/>
    </location>
</feature>
<dbReference type="Pfam" id="PF13568">
    <property type="entry name" value="OMP_b-brl_2"/>
    <property type="match status" value="1"/>
</dbReference>
<proteinExistence type="predicted"/>
<dbReference type="RefSeq" id="WP_317489084.1">
    <property type="nucleotide sequence ID" value="NZ_CP136051.1"/>
</dbReference>
<name>A0ABZ0IMW8_9BACT</name>
<protein>
    <submittedName>
        <fullName evidence="2">Outer membrane beta-barrel protein</fullName>
    </submittedName>
</protein>
<sequence>MKRIFILSIFCLISGVAFSQVKIGLRFSPSYNINRASSLSDTLILSPQQGSFKMVLGVVTEFAFTDTYSFTTGLAFAPKSVGINFAGENGGSYANTTEEYKTQYLQIPALLKLYTDDYLPGSRIYFHVGAMIDVKIFDSPENNDYIFVEKFLPVDASAVLGVGTEVELGISTIVFGGLSYNRGLTNMASKTIALDAKPIVKSDYFQLELGLKF</sequence>
<evidence type="ECO:0000313" key="3">
    <source>
        <dbReference type="Proteomes" id="UP001302349"/>
    </source>
</evidence>
<reference evidence="2 3" key="1">
    <citation type="journal article" date="2023" name="Microbiol. Resour. Announc.">
        <title>Complete Genome Sequence of Imperialibacter roseus strain P4T.</title>
        <authorList>
            <person name="Tizabi D.R."/>
            <person name="Bachvaroff T."/>
            <person name="Hill R.T."/>
        </authorList>
    </citation>
    <scope>NUCLEOTIDE SEQUENCE [LARGE SCALE GENOMIC DNA]</scope>
    <source>
        <strain evidence="2 3">P4T</strain>
    </source>
</reference>
<gene>
    <name evidence="2" type="ORF">RT717_25115</name>
</gene>
<accession>A0ABZ0IMW8</accession>